<dbReference type="EMBL" id="CACVAS010000023">
    <property type="protein sequence ID" value="CAA6802600.1"/>
    <property type="molecule type" value="Genomic_DNA"/>
</dbReference>
<protein>
    <submittedName>
        <fullName evidence="1">Uncharacterized protein</fullName>
    </submittedName>
</protein>
<dbReference type="AlphaFoldDB" id="A0A6S6RZI4"/>
<accession>A0A6S6RZI4</accession>
<evidence type="ECO:0000313" key="1">
    <source>
        <dbReference type="EMBL" id="CAA6802600.1"/>
    </source>
</evidence>
<organism evidence="1">
    <name type="scientific">uncultured Sulfurovum sp</name>
    <dbReference type="NCBI Taxonomy" id="269237"/>
    <lineage>
        <taxon>Bacteria</taxon>
        <taxon>Pseudomonadati</taxon>
        <taxon>Campylobacterota</taxon>
        <taxon>Epsilonproteobacteria</taxon>
        <taxon>Campylobacterales</taxon>
        <taxon>Sulfurovaceae</taxon>
        <taxon>Sulfurovum</taxon>
        <taxon>environmental samples</taxon>
    </lineage>
</organism>
<gene>
    <name evidence="1" type="ORF">HELGO_WM31033</name>
</gene>
<feature type="non-terminal residue" evidence="1">
    <location>
        <position position="1"/>
    </location>
</feature>
<proteinExistence type="predicted"/>
<name>A0A6S6RZI4_9BACT</name>
<sequence>EIIEKLLTLFEVSAVTKEVLIEASKNNGLDYEDSVIYTASN</sequence>
<reference evidence="1" key="1">
    <citation type="submission" date="2020-01" db="EMBL/GenBank/DDBJ databases">
        <authorList>
            <person name="Meier V. D."/>
            <person name="Meier V D."/>
        </authorList>
    </citation>
    <scope>NUCLEOTIDE SEQUENCE</scope>
    <source>
        <strain evidence="1">HLG_WM_MAG_01</strain>
    </source>
</reference>